<evidence type="ECO:0000256" key="1">
    <source>
        <dbReference type="SAM" id="Coils"/>
    </source>
</evidence>
<accession>A0A2N1MVK2</accession>
<evidence type="ECO:0000313" key="2">
    <source>
        <dbReference type="EMBL" id="PKK65684.1"/>
    </source>
</evidence>
<dbReference type="AlphaFoldDB" id="A0A2N1MVK2"/>
<organism evidence="2 3">
    <name type="scientific">Rhizophagus irregularis</name>
    <dbReference type="NCBI Taxonomy" id="588596"/>
    <lineage>
        <taxon>Eukaryota</taxon>
        <taxon>Fungi</taxon>
        <taxon>Fungi incertae sedis</taxon>
        <taxon>Mucoromycota</taxon>
        <taxon>Glomeromycotina</taxon>
        <taxon>Glomeromycetes</taxon>
        <taxon>Glomerales</taxon>
        <taxon>Glomeraceae</taxon>
        <taxon>Rhizophagus</taxon>
    </lineage>
</organism>
<reference evidence="2 3" key="1">
    <citation type="submission" date="2016-04" db="EMBL/GenBank/DDBJ databases">
        <title>Genome analyses suggest a sexual origin of heterokaryosis in a supposedly ancient asexual fungus.</title>
        <authorList>
            <person name="Ropars J."/>
            <person name="Sedzielewska K."/>
            <person name="Noel J."/>
            <person name="Charron P."/>
            <person name="Farinelli L."/>
            <person name="Marton T."/>
            <person name="Kruger M."/>
            <person name="Pelin A."/>
            <person name="Brachmann A."/>
            <person name="Corradi N."/>
        </authorList>
    </citation>
    <scope>NUCLEOTIDE SEQUENCE [LARGE SCALE GENOMIC DNA]</scope>
    <source>
        <strain evidence="2 3">C2</strain>
    </source>
</reference>
<gene>
    <name evidence="2" type="ORF">RhiirC2_785785</name>
</gene>
<sequence>MKAQDTNEIDETVMHKLKLWKVNVKKKEIKEKNISTEEDIVQELDRKEMEFQELFEEYFQDESNNKNFIVTNIHIIAIIPVAGSLKEVLSVILPAKIETSSEIPEGQDLNYYNNNRMPLKERDTNNALGIFKNNVTGSFDRLTSKTNFNFLLPLTSCISSVLHINEYQEIFAFEKWEGGMTEKALFKEMLYALRPLMAESENRNFYVQTFLSGGDKKKLWMYNTKFLQLLCDTSGLPRAPETVLEECFNRDGFFLKLKEKNFAPFDDVVYSVINRLTVNPITYKKKRNISMAIYENRPYKSATEVIEKVVKKNPTYKSYLGDVRTQLESCSYAPFSLLDNEDDSDEYKSLNSNDNVIEMDVDK</sequence>
<dbReference type="EMBL" id="LLXL01001215">
    <property type="protein sequence ID" value="PKK65684.1"/>
    <property type="molecule type" value="Genomic_DNA"/>
</dbReference>
<proteinExistence type="predicted"/>
<evidence type="ECO:0008006" key="4">
    <source>
        <dbReference type="Google" id="ProtNLM"/>
    </source>
</evidence>
<protein>
    <recommendedName>
        <fullName evidence="4">Crinkler family protein</fullName>
    </recommendedName>
</protein>
<dbReference type="VEuPathDB" id="FungiDB:FUN_022710"/>
<name>A0A2N1MVK2_9GLOM</name>
<feature type="coiled-coil region" evidence="1">
    <location>
        <begin position="27"/>
        <end position="57"/>
    </location>
</feature>
<dbReference type="Proteomes" id="UP000233469">
    <property type="component" value="Unassembled WGS sequence"/>
</dbReference>
<reference evidence="2 3" key="2">
    <citation type="submission" date="2017-10" db="EMBL/GenBank/DDBJ databases">
        <title>Extensive intraspecific genome diversity in a model arbuscular mycorrhizal fungus.</title>
        <authorList>
            <person name="Chen E.C.H."/>
            <person name="Morin E."/>
            <person name="Baudet D."/>
            <person name="Noel J."/>
            <person name="Ndikumana S."/>
            <person name="Charron P."/>
            <person name="St-Onge C."/>
            <person name="Giorgi J."/>
            <person name="Grigoriev I.V."/>
            <person name="Roux C."/>
            <person name="Martin F.M."/>
            <person name="Corradi N."/>
        </authorList>
    </citation>
    <scope>NUCLEOTIDE SEQUENCE [LARGE SCALE GENOMIC DNA]</scope>
    <source>
        <strain evidence="2 3">C2</strain>
    </source>
</reference>
<evidence type="ECO:0000313" key="3">
    <source>
        <dbReference type="Proteomes" id="UP000233469"/>
    </source>
</evidence>
<keyword evidence="1" id="KW-0175">Coiled coil</keyword>
<comment type="caution">
    <text evidence="2">The sequence shown here is derived from an EMBL/GenBank/DDBJ whole genome shotgun (WGS) entry which is preliminary data.</text>
</comment>